<gene>
    <name evidence="2" type="ORF">DFR29_1347</name>
</gene>
<evidence type="ECO:0000259" key="1">
    <source>
        <dbReference type="Pfam" id="PF00850"/>
    </source>
</evidence>
<feature type="domain" description="Histone deacetylase" evidence="1">
    <location>
        <begin position="21"/>
        <end position="270"/>
    </location>
</feature>
<keyword evidence="3" id="KW-1185">Reference proteome</keyword>
<dbReference type="EMBL" id="SNZH01000034">
    <property type="protein sequence ID" value="TDR35766.1"/>
    <property type="molecule type" value="Genomic_DNA"/>
</dbReference>
<evidence type="ECO:0000313" key="2">
    <source>
        <dbReference type="EMBL" id="TDR35766.1"/>
    </source>
</evidence>
<organism evidence="2 3">
    <name type="scientific">Tahibacter aquaticus</name>
    <dbReference type="NCBI Taxonomy" id="520092"/>
    <lineage>
        <taxon>Bacteria</taxon>
        <taxon>Pseudomonadati</taxon>
        <taxon>Pseudomonadota</taxon>
        <taxon>Gammaproteobacteria</taxon>
        <taxon>Lysobacterales</taxon>
        <taxon>Rhodanobacteraceae</taxon>
        <taxon>Tahibacter</taxon>
    </lineage>
</organism>
<dbReference type="PANTHER" id="PTHR10625:SF19">
    <property type="entry name" value="HISTONE DEACETYLASE 12"/>
    <property type="match status" value="1"/>
</dbReference>
<sequence length="293" mass="31749">MNPLRAYYAPAYAAADSTPSARLQLLADRLQRCARVELCEPRPMDIGLLQGLHSDEYTKAFLDGTAPLASSQGVAWSPAIRDSVLAMLAGQLDAADHALQHGIAMNVARGFHHAVWSRGGGLCALNGLALVAHCRPDRRIFVLDCDEHGGNGTEEFCARLGNLYSASIFGTRFGCYGGTRSWAFPVNVGRDGFATYLDALQAARTLIVEHAPDLLIYQAGVDCHRNDPKGRAGLSSLQLLQRDRWVFRMARELRVAVLFVVAGGYQDAQTLMSLNANTVRAAVNTYCVGSLAR</sequence>
<dbReference type="PANTHER" id="PTHR10625">
    <property type="entry name" value="HISTONE DEACETYLASE HDAC1-RELATED"/>
    <property type="match status" value="1"/>
</dbReference>
<protein>
    <submittedName>
        <fullName evidence="2">Acetoin utilization deacetylase AcuC-like enzyme</fullName>
    </submittedName>
</protein>
<dbReference type="Pfam" id="PF00850">
    <property type="entry name" value="Hist_deacetyl"/>
    <property type="match status" value="1"/>
</dbReference>
<dbReference type="SUPFAM" id="SSF52768">
    <property type="entry name" value="Arginase/deacetylase"/>
    <property type="match status" value="1"/>
</dbReference>
<dbReference type="GO" id="GO:0004407">
    <property type="term" value="F:histone deacetylase activity"/>
    <property type="evidence" value="ECO:0007669"/>
    <property type="project" value="TreeGrafter"/>
</dbReference>
<comment type="caution">
    <text evidence="2">The sequence shown here is derived from an EMBL/GenBank/DDBJ whole genome shotgun (WGS) entry which is preliminary data.</text>
</comment>
<dbReference type="InterPro" id="IPR023696">
    <property type="entry name" value="Ureohydrolase_dom_sf"/>
</dbReference>
<dbReference type="AlphaFoldDB" id="A0A4R6YH72"/>
<evidence type="ECO:0000313" key="3">
    <source>
        <dbReference type="Proteomes" id="UP000295293"/>
    </source>
</evidence>
<dbReference type="GO" id="GO:0040029">
    <property type="term" value="P:epigenetic regulation of gene expression"/>
    <property type="evidence" value="ECO:0007669"/>
    <property type="project" value="TreeGrafter"/>
</dbReference>
<accession>A0A4R6YH72</accession>
<name>A0A4R6YH72_9GAMM</name>
<reference evidence="2 3" key="1">
    <citation type="submission" date="2019-03" db="EMBL/GenBank/DDBJ databases">
        <title>Genomic Encyclopedia of Type Strains, Phase IV (KMG-IV): sequencing the most valuable type-strain genomes for metagenomic binning, comparative biology and taxonomic classification.</title>
        <authorList>
            <person name="Goeker M."/>
        </authorList>
    </citation>
    <scope>NUCLEOTIDE SEQUENCE [LARGE SCALE GENOMIC DNA]</scope>
    <source>
        <strain evidence="2 3">DSM 21667</strain>
    </source>
</reference>
<proteinExistence type="predicted"/>
<dbReference type="InterPro" id="IPR037138">
    <property type="entry name" value="His_deacetylse_dom_sf"/>
</dbReference>
<dbReference type="RefSeq" id="WP_166654414.1">
    <property type="nucleotide sequence ID" value="NZ_SNZH01000034.1"/>
</dbReference>
<dbReference type="Gene3D" id="3.40.800.20">
    <property type="entry name" value="Histone deacetylase domain"/>
    <property type="match status" value="1"/>
</dbReference>
<dbReference type="Proteomes" id="UP000295293">
    <property type="component" value="Unassembled WGS sequence"/>
</dbReference>
<dbReference type="InterPro" id="IPR023801">
    <property type="entry name" value="His_deacetylse_dom"/>
</dbReference>